<protein>
    <submittedName>
        <fullName evidence="1">Uncharacterized protein</fullName>
    </submittedName>
</protein>
<sequence>METFFMSFLFSQLNALITKLVISLVFNNA</sequence>
<proteinExistence type="predicted"/>
<evidence type="ECO:0000313" key="1">
    <source>
        <dbReference type="EMBL" id="EAZ93753.1"/>
    </source>
</evidence>
<dbReference type="EMBL" id="AAXW01000002">
    <property type="protein sequence ID" value="EAZ93753.1"/>
    <property type="molecule type" value="Genomic_DNA"/>
</dbReference>
<gene>
    <name evidence="1" type="ORF">CY0110_18197</name>
</gene>
<organism evidence="1 2">
    <name type="scientific">Crocosphaera chwakensis CCY0110</name>
    <dbReference type="NCBI Taxonomy" id="391612"/>
    <lineage>
        <taxon>Bacteria</taxon>
        <taxon>Bacillati</taxon>
        <taxon>Cyanobacteriota</taxon>
        <taxon>Cyanophyceae</taxon>
        <taxon>Oscillatoriophycideae</taxon>
        <taxon>Chroococcales</taxon>
        <taxon>Aphanothecaceae</taxon>
        <taxon>Crocosphaera</taxon>
        <taxon>Crocosphaera chwakensis</taxon>
    </lineage>
</organism>
<dbReference type="AlphaFoldDB" id="A3IIX1"/>
<comment type="caution">
    <text evidence="1">The sequence shown here is derived from an EMBL/GenBank/DDBJ whole genome shotgun (WGS) entry which is preliminary data.</text>
</comment>
<evidence type="ECO:0000313" key="2">
    <source>
        <dbReference type="Proteomes" id="UP000003781"/>
    </source>
</evidence>
<keyword evidence="2" id="KW-1185">Reference proteome</keyword>
<reference evidence="1 2" key="1">
    <citation type="submission" date="2007-03" db="EMBL/GenBank/DDBJ databases">
        <authorList>
            <person name="Stal L."/>
            <person name="Ferriera S."/>
            <person name="Johnson J."/>
            <person name="Kravitz S."/>
            <person name="Beeson K."/>
            <person name="Sutton G."/>
            <person name="Rogers Y.-H."/>
            <person name="Friedman R."/>
            <person name="Frazier M."/>
            <person name="Venter J.C."/>
        </authorList>
    </citation>
    <scope>NUCLEOTIDE SEQUENCE [LARGE SCALE GENOMIC DNA]</scope>
    <source>
        <strain evidence="1 2">CCY0110</strain>
    </source>
</reference>
<accession>A3IIX1</accession>
<name>A3IIX1_9CHRO</name>
<dbReference type="Proteomes" id="UP000003781">
    <property type="component" value="Unassembled WGS sequence"/>
</dbReference>